<dbReference type="RefSeq" id="WP_030520862.1">
    <property type="nucleotide sequence ID" value="NZ_JBEYBD010000003.1"/>
</dbReference>
<keyword evidence="5" id="KW-0804">Transcription</keyword>
<keyword evidence="2" id="KW-0805">Transcription regulation</keyword>
<keyword evidence="4" id="KW-0010">Activator</keyword>
<evidence type="ECO:0000256" key="2">
    <source>
        <dbReference type="ARBA" id="ARBA00023015"/>
    </source>
</evidence>
<feature type="domain" description="HTH lysR-type" evidence="6">
    <location>
        <begin position="1"/>
        <end position="58"/>
    </location>
</feature>
<keyword evidence="8" id="KW-1185">Reference proteome</keyword>
<dbReference type="PANTHER" id="PTHR30346:SF28">
    <property type="entry name" value="HTH-TYPE TRANSCRIPTIONAL REGULATOR CYNR"/>
    <property type="match status" value="1"/>
</dbReference>
<dbReference type="SUPFAM" id="SSF53850">
    <property type="entry name" value="Periplasmic binding protein-like II"/>
    <property type="match status" value="1"/>
</dbReference>
<dbReference type="PROSITE" id="PS50931">
    <property type="entry name" value="HTH_LYSR"/>
    <property type="match status" value="1"/>
</dbReference>
<dbReference type="Pfam" id="PF03466">
    <property type="entry name" value="LysR_substrate"/>
    <property type="match status" value="1"/>
</dbReference>
<comment type="caution">
    <text evidence="7">The sequence shown here is derived from an EMBL/GenBank/DDBJ whole genome shotgun (WGS) entry which is preliminary data.</text>
</comment>
<organism evidence="7 8">
    <name type="scientific">Nocardia rhamnosiphila</name>
    <dbReference type="NCBI Taxonomy" id="426716"/>
    <lineage>
        <taxon>Bacteria</taxon>
        <taxon>Bacillati</taxon>
        <taxon>Actinomycetota</taxon>
        <taxon>Actinomycetes</taxon>
        <taxon>Mycobacteriales</taxon>
        <taxon>Nocardiaceae</taxon>
        <taxon>Nocardia</taxon>
    </lineage>
</organism>
<evidence type="ECO:0000256" key="5">
    <source>
        <dbReference type="ARBA" id="ARBA00023163"/>
    </source>
</evidence>
<dbReference type="Gene3D" id="3.40.190.290">
    <property type="match status" value="1"/>
</dbReference>
<dbReference type="Proteomes" id="UP001550628">
    <property type="component" value="Unassembled WGS sequence"/>
</dbReference>
<dbReference type="PRINTS" id="PR00039">
    <property type="entry name" value="HTHLYSR"/>
</dbReference>
<dbReference type="GeneID" id="96245738"/>
<dbReference type="PANTHER" id="PTHR30346">
    <property type="entry name" value="TRANSCRIPTIONAL DUAL REGULATOR HCAR-RELATED"/>
    <property type="match status" value="1"/>
</dbReference>
<evidence type="ECO:0000259" key="6">
    <source>
        <dbReference type="PROSITE" id="PS50931"/>
    </source>
</evidence>
<name>A0ABV2WJQ2_9NOCA</name>
<protein>
    <submittedName>
        <fullName evidence="7">LysR family transcriptional regulator</fullName>
    </submittedName>
</protein>
<dbReference type="InterPro" id="IPR005119">
    <property type="entry name" value="LysR_subst-bd"/>
</dbReference>
<dbReference type="InterPro" id="IPR036390">
    <property type="entry name" value="WH_DNA-bd_sf"/>
</dbReference>
<dbReference type="InterPro" id="IPR036388">
    <property type="entry name" value="WH-like_DNA-bd_sf"/>
</dbReference>
<evidence type="ECO:0000256" key="4">
    <source>
        <dbReference type="ARBA" id="ARBA00023159"/>
    </source>
</evidence>
<dbReference type="Gene3D" id="1.10.10.10">
    <property type="entry name" value="Winged helix-like DNA-binding domain superfamily/Winged helix DNA-binding domain"/>
    <property type="match status" value="1"/>
</dbReference>
<sequence length="292" mass="31008">MDLRSLRYFLAVVEHGGVTKGAAALYISQPSLSQTIRRLEAEAGVRLLDRSGPAAVPTTAGLEMAEVARRVLAELDNARERVHRVTNLSVGRLVVTTASTLSVYPLTPIVAALRRRHPGLEVHVRNAGTGPSVLDSIQRNTAEIGVLDLPLEDPRWAVRPLPREEVVLVTAAHGRDGESVARESLGAFDLGVATVDLDTSSELGALLAATASRARVRTAHRQLLWEVVAAGVVSTVMGRRSAGQVLPGAAVRPLEPPLWRTPGLVWRPGALSPAGEALLAAAADVFDRGVDE</sequence>
<comment type="similarity">
    <text evidence="1">Belongs to the LysR transcriptional regulatory family.</text>
</comment>
<accession>A0ABV2WJQ2</accession>
<evidence type="ECO:0000256" key="1">
    <source>
        <dbReference type="ARBA" id="ARBA00009437"/>
    </source>
</evidence>
<dbReference type="Pfam" id="PF00126">
    <property type="entry name" value="HTH_1"/>
    <property type="match status" value="1"/>
</dbReference>
<dbReference type="SUPFAM" id="SSF46785">
    <property type="entry name" value="Winged helix' DNA-binding domain"/>
    <property type="match status" value="1"/>
</dbReference>
<evidence type="ECO:0000313" key="8">
    <source>
        <dbReference type="Proteomes" id="UP001550628"/>
    </source>
</evidence>
<proteinExistence type="inferred from homology"/>
<dbReference type="InterPro" id="IPR000847">
    <property type="entry name" value="LysR_HTH_N"/>
</dbReference>
<evidence type="ECO:0000313" key="7">
    <source>
        <dbReference type="EMBL" id="MEU1951109.1"/>
    </source>
</evidence>
<gene>
    <name evidence="7" type="ORF">ABZ510_04550</name>
</gene>
<evidence type="ECO:0000256" key="3">
    <source>
        <dbReference type="ARBA" id="ARBA00023125"/>
    </source>
</evidence>
<dbReference type="EMBL" id="JBEYBF010000002">
    <property type="protein sequence ID" value="MEU1951109.1"/>
    <property type="molecule type" value="Genomic_DNA"/>
</dbReference>
<dbReference type="CDD" id="cd05466">
    <property type="entry name" value="PBP2_LTTR_substrate"/>
    <property type="match status" value="1"/>
</dbReference>
<keyword evidence="3" id="KW-0238">DNA-binding</keyword>
<reference evidence="7 8" key="1">
    <citation type="submission" date="2024-06" db="EMBL/GenBank/DDBJ databases">
        <title>The Natural Products Discovery Center: Release of the First 8490 Sequenced Strains for Exploring Actinobacteria Biosynthetic Diversity.</title>
        <authorList>
            <person name="Kalkreuter E."/>
            <person name="Kautsar S.A."/>
            <person name="Yang D."/>
            <person name="Bader C.D."/>
            <person name="Teijaro C.N."/>
            <person name="Fluegel L."/>
            <person name="Davis C.M."/>
            <person name="Simpson J.R."/>
            <person name="Lauterbach L."/>
            <person name="Steele A.D."/>
            <person name="Gui C."/>
            <person name="Meng S."/>
            <person name="Li G."/>
            <person name="Viehrig K."/>
            <person name="Ye F."/>
            <person name="Su P."/>
            <person name="Kiefer A.F."/>
            <person name="Nichols A."/>
            <person name="Cepeda A.J."/>
            <person name="Yan W."/>
            <person name="Fan B."/>
            <person name="Jiang Y."/>
            <person name="Adhikari A."/>
            <person name="Zheng C.-J."/>
            <person name="Schuster L."/>
            <person name="Cowan T.M."/>
            <person name="Smanski M.J."/>
            <person name="Chevrette M.G."/>
            <person name="De Carvalho L.P.S."/>
            <person name="Shen B."/>
        </authorList>
    </citation>
    <scope>NUCLEOTIDE SEQUENCE [LARGE SCALE GENOMIC DNA]</scope>
    <source>
        <strain evidence="7 8">NPDC019708</strain>
    </source>
</reference>